<keyword evidence="2" id="KW-1185">Reference proteome</keyword>
<dbReference type="AlphaFoldDB" id="A0A8T0J4I2"/>
<proteinExistence type="predicted"/>
<organism evidence="1 2">
    <name type="scientific">Ceratodon purpureus</name>
    <name type="common">Fire moss</name>
    <name type="synonym">Dicranum purpureum</name>
    <dbReference type="NCBI Taxonomy" id="3225"/>
    <lineage>
        <taxon>Eukaryota</taxon>
        <taxon>Viridiplantae</taxon>
        <taxon>Streptophyta</taxon>
        <taxon>Embryophyta</taxon>
        <taxon>Bryophyta</taxon>
        <taxon>Bryophytina</taxon>
        <taxon>Bryopsida</taxon>
        <taxon>Dicranidae</taxon>
        <taxon>Pseudoditrichales</taxon>
        <taxon>Ditrichaceae</taxon>
        <taxon>Ceratodon</taxon>
    </lineage>
</organism>
<accession>A0A8T0J4I2</accession>
<comment type="caution">
    <text evidence="1">The sequence shown here is derived from an EMBL/GenBank/DDBJ whole genome shotgun (WGS) entry which is preliminary data.</text>
</comment>
<protein>
    <submittedName>
        <fullName evidence="1">Uncharacterized protein</fullName>
    </submittedName>
</protein>
<dbReference type="Proteomes" id="UP000822688">
    <property type="component" value="Chromosome 1"/>
</dbReference>
<reference evidence="1" key="1">
    <citation type="submission" date="2020-06" db="EMBL/GenBank/DDBJ databases">
        <title>WGS assembly of Ceratodon purpureus strain R40.</title>
        <authorList>
            <person name="Carey S.B."/>
            <person name="Jenkins J."/>
            <person name="Shu S."/>
            <person name="Lovell J.T."/>
            <person name="Sreedasyam A."/>
            <person name="Maumus F."/>
            <person name="Tiley G.P."/>
            <person name="Fernandez-Pozo N."/>
            <person name="Barry K."/>
            <person name="Chen C."/>
            <person name="Wang M."/>
            <person name="Lipzen A."/>
            <person name="Daum C."/>
            <person name="Saski C.A."/>
            <person name="Payton A.C."/>
            <person name="Mcbreen J.C."/>
            <person name="Conrad R.E."/>
            <person name="Kollar L.M."/>
            <person name="Olsson S."/>
            <person name="Huttunen S."/>
            <person name="Landis J.B."/>
            <person name="Wickett N.J."/>
            <person name="Johnson M.G."/>
            <person name="Rensing S.A."/>
            <person name="Grimwood J."/>
            <person name="Schmutz J."/>
            <person name="Mcdaniel S.F."/>
        </authorList>
    </citation>
    <scope>NUCLEOTIDE SEQUENCE</scope>
    <source>
        <strain evidence="1">R40</strain>
    </source>
</reference>
<sequence>MMKCMLLFRRDSGPGQGRAWDADGRTCWRVQVERNGGRWSTCSCPPLPAAGPREAAPWNQVHSQLSSWLPGRTRTLRFDPAELFLASRRARALQTVQWRLPLQAAADVIIGVHGAPVRSCEYGCAAALRR</sequence>
<dbReference type="EMBL" id="CM026421">
    <property type="protein sequence ID" value="KAG0590142.1"/>
    <property type="molecule type" value="Genomic_DNA"/>
</dbReference>
<gene>
    <name evidence="1" type="ORF">KC19_1G075600</name>
</gene>
<evidence type="ECO:0000313" key="1">
    <source>
        <dbReference type="EMBL" id="KAG0590142.1"/>
    </source>
</evidence>
<name>A0A8T0J4I2_CERPU</name>
<evidence type="ECO:0000313" key="2">
    <source>
        <dbReference type="Proteomes" id="UP000822688"/>
    </source>
</evidence>